<protein>
    <recommendedName>
        <fullName evidence="5">Fibrinogen C-terminal domain-containing protein</fullName>
    </recommendedName>
</protein>
<feature type="region of interest" description="Disordered" evidence="3">
    <location>
        <begin position="1"/>
        <end position="25"/>
    </location>
</feature>
<sequence length="610" mass="64161">MGRRVVWAPPEEEAGAEAARGAPGETRAIGRERGQSAERLVLETAAPVAAAAAGTPIQPAGRLGWEASGRLTVRERRDTGLPTVAEAPPEPASRIGVRRGRCLAQPASQGEPSALRGPGGAQRRSRDTPDGPSRAPTGPARRRAPCARGDGAQRERRAGGWRPAALALPLPLPLPLSPAHTRAHAGRHTHSHTRTRTPAGPGRPGAGHRGGKPASRTRPSSEPAPTSAPLRSAAAHLARRPRQSCRKMVNDRWKTVGGASQLEDRPRDKPQRPSCTYALCTVLLSLAVLLAVAVTGAVLFLNHAHAPGTAPPPIVSTGPAGANSALVTVDRADGSRLNILIDPRCPDLADGFARLEGAQASVLQALSQRQPEPRLAGEQERELLDTLADQLPRLLARASELQAECVGLRKGHSTLGQGLSALQSEQGRFIQLLSESQGHMAHLVNSVSDVLDALQRDRGLGRPHVKADLQRAPARGSRPRGCANGSRPRDCLDVLLSGQQEDGVYSVFPTHDPAGFQVYCDMRTDGGGWTAVVAGGPAVTSVPQAVVGLRTALGSPRSPAHANNDHGDCAAAPSFETARHHLQDRVGPARPWQSLAKRHLEDAGQQAAGF</sequence>
<dbReference type="InterPro" id="IPR014716">
    <property type="entry name" value="Fibrinogen_a/b/g_C_1"/>
</dbReference>
<dbReference type="PROSITE" id="PS51406">
    <property type="entry name" value="FIBRINOGEN_C_2"/>
    <property type="match status" value="1"/>
</dbReference>
<dbReference type="AlphaFoldDB" id="A0AB34HLJ4"/>
<dbReference type="Gene3D" id="3.90.215.10">
    <property type="entry name" value="Gamma Fibrinogen, chain A, domain 1"/>
    <property type="match status" value="1"/>
</dbReference>
<dbReference type="InterPro" id="IPR002181">
    <property type="entry name" value="Fibrinogen_a/b/g_C_dom"/>
</dbReference>
<evidence type="ECO:0000256" key="2">
    <source>
        <dbReference type="ARBA" id="ARBA00022525"/>
    </source>
</evidence>
<evidence type="ECO:0000259" key="5">
    <source>
        <dbReference type="PROSITE" id="PS51406"/>
    </source>
</evidence>
<evidence type="ECO:0000313" key="6">
    <source>
        <dbReference type="EMBL" id="KAJ8792444.1"/>
    </source>
</evidence>
<dbReference type="Pfam" id="PF00147">
    <property type="entry name" value="Fibrinogen_C"/>
    <property type="match status" value="1"/>
</dbReference>
<gene>
    <name evidence="6" type="ORF">J1605_019663</name>
</gene>
<comment type="subcellular location">
    <subcellularLocation>
        <location evidence="1">Secreted</location>
    </subcellularLocation>
</comment>
<dbReference type="EMBL" id="JAIQCJ010001090">
    <property type="protein sequence ID" value="KAJ8792444.1"/>
    <property type="molecule type" value="Genomic_DNA"/>
</dbReference>
<keyword evidence="7" id="KW-1185">Reference proteome</keyword>
<feature type="compositionally biased region" description="Basic and acidic residues" evidence="3">
    <location>
        <begin position="262"/>
        <end position="271"/>
    </location>
</feature>
<keyword evidence="2" id="KW-0964">Secreted</keyword>
<dbReference type="SUPFAM" id="SSF56496">
    <property type="entry name" value="Fibrinogen C-terminal domain-like"/>
    <property type="match status" value="1"/>
</dbReference>
<dbReference type="GO" id="GO:0005576">
    <property type="term" value="C:extracellular region"/>
    <property type="evidence" value="ECO:0007669"/>
    <property type="project" value="UniProtKB-SubCell"/>
</dbReference>
<organism evidence="6 7">
    <name type="scientific">Eschrichtius robustus</name>
    <name type="common">California gray whale</name>
    <name type="synonym">Eschrichtius gibbosus</name>
    <dbReference type="NCBI Taxonomy" id="9764"/>
    <lineage>
        <taxon>Eukaryota</taxon>
        <taxon>Metazoa</taxon>
        <taxon>Chordata</taxon>
        <taxon>Craniata</taxon>
        <taxon>Vertebrata</taxon>
        <taxon>Euteleostomi</taxon>
        <taxon>Mammalia</taxon>
        <taxon>Eutheria</taxon>
        <taxon>Laurasiatheria</taxon>
        <taxon>Artiodactyla</taxon>
        <taxon>Whippomorpha</taxon>
        <taxon>Cetacea</taxon>
        <taxon>Mysticeti</taxon>
        <taxon>Eschrichtiidae</taxon>
        <taxon>Eschrichtius</taxon>
    </lineage>
</organism>
<proteinExistence type="predicted"/>
<feature type="region of interest" description="Disordered" evidence="3">
    <location>
        <begin position="466"/>
        <end position="485"/>
    </location>
</feature>
<reference evidence="6 7" key="1">
    <citation type="submission" date="2022-11" db="EMBL/GenBank/DDBJ databases">
        <title>Whole genome sequence of Eschrichtius robustus ER-17-0199.</title>
        <authorList>
            <person name="Bruniche-Olsen A."/>
            <person name="Black A.N."/>
            <person name="Fields C.J."/>
            <person name="Walden K."/>
            <person name="Dewoody J.A."/>
        </authorList>
    </citation>
    <scope>NUCLEOTIDE SEQUENCE [LARGE SCALE GENOMIC DNA]</scope>
    <source>
        <strain evidence="6">ER-17-0199</strain>
        <tissue evidence="6">Blubber</tissue>
    </source>
</reference>
<evidence type="ECO:0000256" key="1">
    <source>
        <dbReference type="ARBA" id="ARBA00004613"/>
    </source>
</evidence>
<feature type="transmembrane region" description="Helical" evidence="4">
    <location>
        <begin position="275"/>
        <end position="301"/>
    </location>
</feature>
<feature type="region of interest" description="Disordered" evidence="3">
    <location>
        <begin position="75"/>
        <end position="272"/>
    </location>
</feature>
<dbReference type="NCBIfam" id="NF040941">
    <property type="entry name" value="GGGWT_bact"/>
    <property type="match status" value="1"/>
</dbReference>
<keyword evidence="4" id="KW-0812">Transmembrane</keyword>
<accession>A0AB34HLJ4</accession>
<dbReference type="InterPro" id="IPR036056">
    <property type="entry name" value="Fibrinogen-like_C"/>
</dbReference>
<feature type="domain" description="Fibrinogen C-terminal" evidence="5">
    <location>
        <begin position="482"/>
        <end position="532"/>
    </location>
</feature>
<feature type="compositionally biased region" description="Low complexity" evidence="3">
    <location>
        <begin position="16"/>
        <end position="25"/>
    </location>
</feature>
<evidence type="ECO:0000256" key="3">
    <source>
        <dbReference type="SAM" id="MobiDB-lite"/>
    </source>
</evidence>
<feature type="compositionally biased region" description="Basic residues" evidence="3">
    <location>
        <begin position="181"/>
        <end position="195"/>
    </location>
</feature>
<comment type="caution">
    <text evidence="6">The sequence shown here is derived from an EMBL/GenBank/DDBJ whole genome shotgun (WGS) entry which is preliminary data.</text>
</comment>
<keyword evidence="4" id="KW-1133">Transmembrane helix</keyword>
<evidence type="ECO:0000256" key="4">
    <source>
        <dbReference type="SAM" id="Phobius"/>
    </source>
</evidence>
<name>A0AB34HLJ4_ESCRO</name>
<dbReference type="Proteomes" id="UP001159641">
    <property type="component" value="Unassembled WGS sequence"/>
</dbReference>
<keyword evidence="4" id="KW-0472">Membrane</keyword>
<evidence type="ECO:0000313" key="7">
    <source>
        <dbReference type="Proteomes" id="UP001159641"/>
    </source>
</evidence>